<dbReference type="PROSITE" id="PS51123">
    <property type="entry name" value="OMPA_2"/>
    <property type="match status" value="1"/>
</dbReference>
<keyword evidence="3" id="KW-1003">Cell membrane</keyword>
<feature type="transmembrane region" description="Helical" evidence="10">
    <location>
        <begin position="12"/>
        <end position="37"/>
    </location>
</feature>
<evidence type="ECO:0000256" key="1">
    <source>
        <dbReference type="ARBA" id="ARBA00004162"/>
    </source>
</evidence>
<feature type="coiled-coil region" evidence="8">
    <location>
        <begin position="110"/>
        <end position="137"/>
    </location>
</feature>
<keyword evidence="6 7" id="KW-0472">Membrane</keyword>
<organism evidence="12 13">
    <name type="scientific">Atopomonas hussainii</name>
    <dbReference type="NCBI Taxonomy" id="1429083"/>
    <lineage>
        <taxon>Bacteria</taxon>
        <taxon>Pseudomonadati</taxon>
        <taxon>Pseudomonadota</taxon>
        <taxon>Gammaproteobacteria</taxon>
        <taxon>Pseudomonadales</taxon>
        <taxon>Pseudomonadaceae</taxon>
        <taxon>Atopomonas</taxon>
    </lineage>
</organism>
<keyword evidence="5 10" id="KW-1133">Transmembrane helix</keyword>
<dbReference type="Gene3D" id="3.30.1330.60">
    <property type="entry name" value="OmpA-like domain"/>
    <property type="match status" value="1"/>
</dbReference>
<keyword evidence="13" id="KW-1185">Reference proteome</keyword>
<comment type="subcellular location">
    <subcellularLocation>
        <location evidence="1">Cell membrane</location>
        <topology evidence="1">Single-pass membrane protein</topology>
    </subcellularLocation>
</comment>
<dbReference type="InterPro" id="IPR025713">
    <property type="entry name" value="MotB-like_N_dom"/>
</dbReference>
<evidence type="ECO:0000256" key="5">
    <source>
        <dbReference type="ARBA" id="ARBA00022989"/>
    </source>
</evidence>
<evidence type="ECO:0000256" key="9">
    <source>
        <dbReference type="SAM" id="MobiDB-lite"/>
    </source>
</evidence>
<accession>A0A1H7GWK3</accession>
<dbReference type="InterPro" id="IPR036737">
    <property type="entry name" value="OmpA-like_sf"/>
</dbReference>
<dbReference type="PANTHER" id="PTHR30329:SF21">
    <property type="entry name" value="LIPOPROTEIN YIAD-RELATED"/>
    <property type="match status" value="1"/>
</dbReference>
<feature type="compositionally biased region" description="Basic and acidic residues" evidence="9">
    <location>
        <begin position="265"/>
        <end position="275"/>
    </location>
</feature>
<dbReference type="GO" id="GO:0005886">
    <property type="term" value="C:plasma membrane"/>
    <property type="evidence" value="ECO:0007669"/>
    <property type="project" value="UniProtKB-SubCell"/>
</dbReference>
<feature type="domain" description="OmpA-like" evidence="11">
    <location>
        <begin position="146"/>
        <end position="267"/>
    </location>
</feature>
<keyword evidence="4 10" id="KW-0812">Transmembrane</keyword>
<evidence type="ECO:0000259" key="11">
    <source>
        <dbReference type="PROSITE" id="PS51123"/>
    </source>
</evidence>
<name>A0A1H7GWK3_9GAMM</name>
<dbReference type="Pfam" id="PF13677">
    <property type="entry name" value="MotB_plug"/>
    <property type="match status" value="1"/>
</dbReference>
<feature type="compositionally biased region" description="Basic and acidic residues" evidence="9">
    <location>
        <begin position="284"/>
        <end position="293"/>
    </location>
</feature>
<evidence type="ECO:0000313" key="12">
    <source>
        <dbReference type="EMBL" id="SEK40265.1"/>
    </source>
</evidence>
<dbReference type="NCBIfam" id="NF006508">
    <property type="entry name" value="PRK08944.1"/>
    <property type="match status" value="1"/>
</dbReference>
<dbReference type="RefSeq" id="WP_074864686.1">
    <property type="nucleotide sequence ID" value="NZ_FOAS01000002.1"/>
</dbReference>
<reference evidence="12 13" key="1">
    <citation type="submission" date="2016-10" db="EMBL/GenBank/DDBJ databases">
        <authorList>
            <person name="de Groot N.N."/>
        </authorList>
    </citation>
    <scope>NUCLEOTIDE SEQUENCE [LARGE SCALE GENOMIC DNA]</scope>
    <source>
        <strain evidence="12 13">JCM 19513</strain>
    </source>
</reference>
<evidence type="ECO:0000256" key="4">
    <source>
        <dbReference type="ARBA" id="ARBA00022692"/>
    </source>
</evidence>
<evidence type="ECO:0000256" key="2">
    <source>
        <dbReference type="ARBA" id="ARBA00008914"/>
    </source>
</evidence>
<sequence length="293" mass="32465">MDEPQDDPPAGAPLWLATFADLMSLLMCFFVLLLSFAEIDAKKFKQIAGSLQVAFGVQRDVYAMDVPMGTSAIFDKFSPGKPEETPLEIVRQVTSQETPNLETNTSQILKEKEQQETEEITKQIEQLTASLKEEVAQGRISIEQEPKRIIVRVEEKGSFQSGSAYVTDAFFDMLLRMADVLADIEGTITIEGHSDNIPISTAMFQSNWDLSASRAAAVANVLLSSEKLDPLQFRVSGFADTKPRVDNDTAENRALNRRVEIIIDKSNGEGHDESKQALGDAIPDDFRDSIDMN</sequence>
<protein>
    <submittedName>
        <fullName evidence="12">Chemotaxis protein MotB</fullName>
    </submittedName>
</protein>
<dbReference type="InterPro" id="IPR050330">
    <property type="entry name" value="Bact_OuterMem_StrucFunc"/>
</dbReference>
<gene>
    <name evidence="12" type="ORF">SAMN05216214_102154</name>
</gene>
<comment type="similarity">
    <text evidence="2">Belongs to the MotB family.</text>
</comment>
<evidence type="ECO:0000313" key="13">
    <source>
        <dbReference type="Proteomes" id="UP000185766"/>
    </source>
</evidence>
<evidence type="ECO:0000256" key="10">
    <source>
        <dbReference type="SAM" id="Phobius"/>
    </source>
</evidence>
<dbReference type="AlphaFoldDB" id="A0A1H7GWK3"/>
<evidence type="ECO:0000256" key="8">
    <source>
        <dbReference type="SAM" id="Coils"/>
    </source>
</evidence>
<dbReference type="SUPFAM" id="SSF103088">
    <property type="entry name" value="OmpA-like"/>
    <property type="match status" value="1"/>
</dbReference>
<dbReference type="EMBL" id="FOAS01000002">
    <property type="protein sequence ID" value="SEK40265.1"/>
    <property type="molecule type" value="Genomic_DNA"/>
</dbReference>
<dbReference type="CDD" id="cd07185">
    <property type="entry name" value="OmpA_C-like"/>
    <property type="match status" value="1"/>
</dbReference>
<keyword evidence="8" id="KW-0175">Coiled coil</keyword>
<feature type="region of interest" description="Disordered" evidence="9">
    <location>
        <begin position="265"/>
        <end position="293"/>
    </location>
</feature>
<dbReference type="PANTHER" id="PTHR30329">
    <property type="entry name" value="STATOR ELEMENT OF FLAGELLAR MOTOR COMPLEX"/>
    <property type="match status" value="1"/>
</dbReference>
<dbReference type="STRING" id="1429083.GCA_001885685_02920"/>
<evidence type="ECO:0000256" key="6">
    <source>
        <dbReference type="ARBA" id="ARBA00023136"/>
    </source>
</evidence>
<dbReference type="Pfam" id="PF00691">
    <property type="entry name" value="OmpA"/>
    <property type="match status" value="1"/>
</dbReference>
<proteinExistence type="inferred from homology"/>
<dbReference type="Proteomes" id="UP000185766">
    <property type="component" value="Unassembled WGS sequence"/>
</dbReference>
<evidence type="ECO:0000256" key="7">
    <source>
        <dbReference type="PROSITE-ProRule" id="PRU00473"/>
    </source>
</evidence>
<evidence type="ECO:0000256" key="3">
    <source>
        <dbReference type="ARBA" id="ARBA00022475"/>
    </source>
</evidence>
<dbReference type="InterPro" id="IPR006665">
    <property type="entry name" value="OmpA-like"/>
</dbReference>